<dbReference type="EMBL" id="LXEN01000074">
    <property type="protein sequence ID" value="OAT30090.1"/>
    <property type="molecule type" value="Genomic_DNA"/>
</dbReference>
<dbReference type="SUPFAM" id="SSF51126">
    <property type="entry name" value="Pectin lyase-like"/>
    <property type="match status" value="1"/>
</dbReference>
<evidence type="ECO:0000256" key="1">
    <source>
        <dbReference type="ARBA" id="ARBA00004219"/>
    </source>
</evidence>
<keyword evidence="4" id="KW-0843">Virulence</keyword>
<evidence type="ECO:0000256" key="2">
    <source>
        <dbReference type="ARBA" id="ARBA00022656"/>
    </source>
</evidence>
<dbReference type="Pfam" id="PF13332">
    <property type="entry name" value="Fil_haemagg_2"/>
    <property type="match status" value="4"/>
</dbReference>
<feature type="compositionally biased region" description="Low complexity" evidence="6">
    <location>
        <begin position="2398"/>
        <end position="2409"/>
    </location>
</feature>
<dbReference type="InterPro" id="IPR008619">
    <property type="entry name" value="Filamentous_hemagglutn_rpt"/>
</dbReference>
<evidence type="ECO:0000256" key="3">
    <source>
        <dbReference type="ARBA" id="ARBA00022913"/>
    </source>
</evidence>
<feature type="compositionally biased region" description="Polar residues" evidence="6">
    <location>
        <begin position="2293"/>
        <end position="2304"/>
    </location>
</feature>
<dbReference type="Pfam" id="PF04829">
    <property type="entry name" value="PT-VENN"/>
    <property type="match status" value="1"/>
</dbReference>
<feature type="region of interest" description="Disordered" evidence="6">
    <location>
        <begin position="2289"/>
        <end position="2318"/>
    </location>
</feature>
<dbReference type="InterPro" id="IPR010069">
    <property type="entry name" value="CdiA_FHA1_rpt"/>
</dbReference>
<reference evidence="8 9" key="1">
    <citation type="submission" date="2016-04" db="EMBL/GenBank/DDBJ databases">
        <title>ATOL: Assembling a taxonomically balanced genome-scale reconstruction of the evolutionary history of the Enterobacteriaceae.</title>
        <authorList>
            <person name="Plunkett G.III."/>
            <person name="Neeno-Eckwall E.C."/>
            <person name="Glasner J.D."/>
            <person name="Perna N.T."/>
        </authorList>
    </citation>
    <scope>NUCLEOTIDE SEQUENCE [LARGE SCALE GENOMIC DNA]</scope>
    <source>
        <strain evidence="8 9">ATCC 19692</strain>
    </source>
</reference>
<comment type="similarity">
    <text evidence="5">In the N-terminal section; belongs to the CdiA toxin family.</text>
</comment>
<feature type="region of interest" description="Disordered" evidence="6">
    <location>
        <begin position="3240"/>
        <end position="3274"/>
    </location>
</feature>
<evidence type="ECO:0000256" key="5">
    <source>
        <dbReference type="ARBA" id="ARBA00024043"/>
    </source>
</evidence>
<accession>A0A198FZF1</accession>
<feature type="compositionally biased region" description="Basic and acidic residues" evidence="6">
    <location>
        <begin position="2305"/>
        <end position="2315"/>
    </location>
</feature>
<dbReference type="GO" id="GO:0090729">
    <property type="term" value="F:toxin activity"/>
    <property type="evidence" value="ECO:0007669"/>
    <property type="project" value="UniProtKB-KW"/>
</dbReference>
<dbReference type="Pfam" id="PF05594">
    <property type="entry name" value="Fil_haemagg"/>
    <property type="match status" value="12"/>
</dbReference>
<evidence type="ECO:0000256" key="6">
    <source>
        <dbReference type="SAM" id="MobiDB-lite"/>
    </source>
</evidence>
<evidence type="ECO:0000259" key="7">
    <source>
        <dbReference type="Pfam" id="PF04829"/>
    </source>
</evidence>
<feature type="compositionally biased region" description="Polar residues" evidence="6">
    <location>
        <begin position="3241"/>
        <end position="3274"/>
    </location>
</feature>
<dbReference type="Gene3D" id="2.160.20.10">
    <property type="entry name" value="Single-stranded right-handed beta-helix, Pectin lyase-like"/>
    <property type="match status" value="1"/>
</dbReference>
<proteinExistence type="inferred from homology"/>
<dbReference type="OrthoDB" id="2664633at2"/>
<feature type="region of interest" description="Disordered" evidence="6">
    <location>
        <begin position="2847"/>
        <end position="2898"/>
    </location>
</feature>
<feature type="compositionally biased region" description="Polar residues" evidence="6">
    <location>
        <begin position="2542"/>
        <end position="2586"/>
    </location>
</feature>
<gene>
    <name evidence="8" type="ORF">M983_1579</name>
</gene>
<evidence type="ECO:0000256" key="4">
    <source>
        <dbReference type="ARBA" id="ARBA00023026"/>
    </source>
</evidence>
<dbReference type="InterPro" id="IPR012334">
    <property type="entry name" value="Pectin_lyas_fold"/>
</dbReference>
<dbReference type="InterPro" id="IPR006914">
    <property type="entry name" value="VENN_dom"/>
</dbReference>
<keyword evidence="2" id="KW-0800">Toxin</keyword>
<evidence type="ECO:0000313" key="8">
    <source>
        <dbReference type="EMBL" id="OAT30090.1"/>
    </source>
</evidence>
<evidence type="ECO:0000313" key="9">
    <source>
        <dbReference type="Proteomes" id="UP000094023"/>
    </source>
</evidence>
<dbReference type="RefSeq" id="WP_066749552.1">
    <property type="nucleotide sequence ID" value="NZ_LXEN01000074.1"/>
</dbReference>
<comment type="caution">
    <text evidence="8">The sequence shown here is derived from an EMBL/GenBank/DDBJ whole genome shotgun (WGS) entry which is preliminary data.</text>
</comment>
<dbReference type="GO" id="GO:0003824">
    <property type="term" value="F:catalytic activity"/>
    <property type="evidence" value="ECO:0007669"/>
    <property type="project" value="UniProtKB-ARBA"/>
</dbReference>
<keyword evidence="9" id="KW-1185">Reference proteome</keyword>
<dbReference type="NCBIfam" id="TIGR01731">
    <property type="entry name" value="fil_hemag_20aa"/>
    <property type="match status" value="37"/>
</dbReference>
<dbReference type="STRING" id="1354337.M983_1579"/>
<keyword evidence="3" id="KW-1266">Target cell cytoplasm</keyword>
<organism evidence="8 9">
    <name type="scientific">Proteus myxofaciens ATCC 19692</name>
    <dbReference type="NCBI Taxonomy" id="1354337"/>
    <lineage>
        <taxon>Bacteria</taxon>
        <taxon>Pseudomonadati</taxon>
        <taxon>Pseudomonadota</taxon>
        <taxon>Gammaproteobacteria</taxon>
        <taxon>Enterobacterales</taxon>
        <taxon>Morganellaceae</taxon>
        <taxon>Proteus</taxon>
    </lineage>
</organism>
<dbReference type="InterPro" id="IPR025157">
    <property type="entry name" value="Hemagglutinin_rpt"/>
</dbReference>
<feature type="region of interest" description="Disordered" evidence="6">
    <location>
        <begin position="2385"/>
        <end position="2409"/>
    </location>
</feature>
<protein>
    <recommendedName>
        <fullName evidence="7">VENN motif-containing domain-containing protein</fullName>
    </recommendedName>
</protein>
<feature type="region of interest" description="Disordered" evidence="6">
    <location>
        <begin position="2209"/>
        <end position="2240"/>
    </location>
</feature>
<sequence length="3445" mass="367349">MTLTTGKPQFNQDGSLAGYQIERGVIRVEGGGLNADSRHDTQYVDLLARAVDINAGVWAKEKIEVVAGRNHVNTQNKATSLANKNNDVKPEFAIDMGQMGGMYSGYIHMVGTEQGVGVRNQGGHLQADKTLTVSSNGKLSWGTASQEASTQAGNDIQLIAKDALEHQGKLHSGGTVNVESQTSSVSNHGTLAALKDVNINAKGDIQNQGNILAGSDNKSQIINNANITLSSDSKINSRGTLLSKQNVTATGKSLDLSQTQIAASNLALTAKQGDIALSQGKIDAKDIKLNSARDIHAEQIQVKAKQWVVSADNLLTQKGTWVQTGQTESQFTLAGQLNNQDGAIEANSLKLNVDALNNQKGRLVALGNTQQNWQVNNTLNNQQGEIGTNGDLSIAANTIDNQSGTIKSQTKLALNANENINNSAGNLVAGNLVNLQADKSLNNQSGTINSQQVTVTTGNLNNTLGKLISQTTLGIVARQQVNNANGFIGSGDKLTLTAQDVVNNQQGTLQSDTQLAVNAQRIDNQSGKILSSEQLALDVTTDLDNQSGTLYSKDIALNTNNIKNQQGQIVGDNTVDIKAQGALDNTNGKVITNEILTASIGQQLTNQTGLLQSSKQASITAKSLDNRDGQVLSGNRLDITTDTQIDNAKGEISSQNVNIDTAQLDNQSGKVIATQDLALNSTKNVNNQAGLLEASHQLTLETQGDINNQKGTLQAGKQTYLTANNIDNTQGQLLSGSQLTLNTQNDLNNRQGKVSAGKALKWQGNHFDNTAGLLQSGGTLDLTGEYVSNQQKGQIQSQDILSLILSGDLNNQTGLLTSQHDTAIHANNLNNAQGTLNALGQLTITGAQVIDNLKGRIFSQQNQTLQANSILNAQGWIGSLGNWQATSQSFNNQSGEIQSQKEATLTANTLDNQQGTLQTGDSLLLLVGKELNNTQGKISANQNLTATGQSIRNRQGQLLSGGTFKLSASNVDNSQGGLLYSQKQQFLSIENALNNAKGKLQSGENLTLTSKTLDNTSGKIESQQALKLTSDELIDNTSGSILSNQSQQLETKTFKNQKGTVSTLGELALNASQLDNHTGTLISQQAGTYNIAQLDNTQGKIHSGDSLSLTASKIQNQQGQLVSTKALKLIALTLDNKNHGILSSQSHLNLLLDTLDNREEGLVHGSAQTTLAIKNIENTQGRLQSNGNLTFTGVNSLNNQSGHVLANGDIALNTDNASSSAKLDLLNQKGTMQSGSTLTINTQSINNQSGTIKSQKALSLTAAQDYIHRAGDTLTSNQSVTMNITGTLTNLTDWLLPSDFTLSSQHLNNQGSLVSKSMNITTGQLDNIDRLEADKMTLNVDGLDNRATLMGDDIRINAKTIDNHGEKAVIAASKQIDLQTKETLTNRGQALIYSGDNLALTSDNLIENNASYIEADGNMSIKARQLNNLREGLKIEREAEKSDYHWHRYSYNWRSYGSDVNTDKTTIAPTTQKLMFNNELDASNNPYGTILEIDAKNKRAQVRVKNTDGELTDVWINYLALIPNDDNSYAMTFYETRGWRQSQPPTPYHNTVWREHNKGYIEQWDPEVHLDLANIPYVSDYNNLRERSAEGTITRDKLITEGTGARILSGKNMVLNITDVLFNDASTITSAGDLSQQGNGKVENTGYSVNEHRQGKLFDHYDRNTRHWYPSFEDDETIALTTIDGIISGNGNVSINSANITNTTVNAAQITTLEAAINAAKAERAEWERNPLAFDIKDVNTQDIDTSLTTHDKSTLNSIEGESPVNRPRLPAELALTEKQHVGDVATSIPNNGLFRQHLTPDSPFLVVTDSRFTDRNKFISSDYLLDRVGYDPAQVHKRLGDGFYEQRLVREQVLALTGRPSLREEDAMAQYEHLMNNGINVADAFNLRPGVALTPEQIAALQQDIVWLVSETVETPQGPQTVWVPKVYLANTTLSLTQQGAMISGKTLNLSANSIDNAGNLLAEKGLEVDAKQFMHGGGDIKADTINIQADNLTLSTNLQDALRQATMSATDITLSGHDVQLQGAKLDATRDIKLNARDNLSITAVKSTHVGDIDVIAGAMGDRRSIVDNSTDNLAHVSGEWQLAQGSELNAGGNLSLNAGQNINVKGSQAKADGTLDMNAGGDINILADKTTNKTQLDAQGKGSSVSNYREEDRLVLSTLSGDKGVSLNAGNNLVAEGAQVDSQSGKINVSAQDVTITAATQDTYALDNEQTHKGRSKGSRVDETSSHDVVGSTFSGQHGVDITARDKDITVTGSAIHSEKGEITLDAKQNVTLNTATEEHKKYVEEQRSSKGFLSASNEHSIQNDETTREKGSLLSGEKVTVTAGNELTVKGSSVVAENDVTLTAGNNVNITAATETDSHYLLEEKKKSGLLSSGGIGFSLGKQSSRHEVDEKGTTQSQSVSTVGSTQGNVNITAGNKLHVGGADLIAQKDINLTGDSVQIDPGYDERTRTETFETKQSGLTVALSGSAGSALNTAVSTAQQARKESDGRLNALQNTKSILSGAQALQAVELDGLKTDAANAYNTANNLKPGDEGYQKGATNTVGVNVSYGSQSSKSETHSNSRQSQGNTVNAGQNLSITATGRNKDTNKDSGNISVVGSELKAGHDMSLSATQDINLVSAQNTQQTTGKNSSKGGSIGVGLTAGEGGVGINISASANQGKGHENSDGLTHTETTLDAGHKLTLNSGQDTTLKGAQVSGEQVTANVGRDLTLQSQQDSDHYDAKQQNVSVGAGYTVGGTPTISLSASKDKLHSNYDSVKEQTGIFAGKGGFDVNVKEHTQLEGAVIASTADKDKNTLDTGTLGWRDIHNKAEFETAHSGGTLSTGGPIGDQLLTNAAGGLLSNANNSGNAEGTTQSAVSEGTLIVRNKDKQQQDVNELNRDTDHANDGSINPIFDKEKEQNRLKQSQLIGEIGNQAMDILRTEGEIAGYKAQKDPDALALAKQQLEADGKAPTENAIKERAYNNAMAQYGTGSDVQKAAQAVTGLLQGLAGDNLAGALANVSSPYLATKIKELTKGDDAANAMAHAVLGAVVAELNNQSAVAGGLGAGGGELTARYIANTLFPDKKISELTESEKQQVSALSQLAAGLAGGISTGDTAGAITGSQAGKNAVENNFLHAEKIVTFVGEFSNAKTPEERKQLQQDIDTLDKQLQSQAERWGISTNDMKDALAGLKTLEGLPDCNVQCQKMVKDSISKLEPALENRIANHSSQTENLKELTGILATVIVMNENGLIDGVSKGSNTSSVTKPNVTTTQSNEQIPPKTLPNQTSSDKLSNYQVHDLKQVTDPALNLNNIRLETKQYLKRSAQLDNIAVSYATASVTVNGKTEYYLSVSGKSWSGQSPDTVNIGGISYKVIREDKNSFTSIGNIETKQTNFNHAEQKLFNHIQDKYKGQKADVNMAIQNTSQDKAGMCISCGYTSQNFAENNKNLKVNIYQGSTGENK</sequence>
<feature type="domain" description="VENN motif-containing" evidence="7">
    <location>
        <begin position="3071"/>
        <end position="3120"/>
    </location>
</feature>
<feature type="region of interest" description="Disordered" evidence="6">
    <location>
        <begin position="2529"/>
        <end position="2597"/>
    </location>
</feature>
<dbReference type="InterPro" id="IPR011050">
    <property type="entry name" value="Pectin_lyase_fold/virulence"/>
</dbReference>
<feature type="compositionally biased region" description="Basic and acidic residues" evidence="6">
    <location>
        <begin position="2869"/>
        <end position="2889"/>
    </location>
</feature>
<comment type="subcellular location">
    <subcellularLocation>
        <location evidence="1">Target cell</location>
        <location evidence="1">Target cell cytoplasm</location>
    </subcellularLocation>
</comment>
<dbReference type="PATRIC" id="fig|1354337.4.peg.1619"/>
<feature type="compositionally biased region" description="Low complexity" evidence="6">
    <location>
        <begin position="2847"/>
        <end position="2857"/>
    </location>
</feature>
<name>A0A198FZF1_9GAMM</name>
<dbReference type="Proteomes" id="UP000094023">
    <property type="component" value="Unassembled WGS sequence"/>
</dbReference>